<dbReference type="Proteomes" id="UP000031408">
    <property type="component" value="Unassembled WGS sequence"/>
</dbReference>
<dbReference type="GO" id="GO:0008168">
    <property type="term" value="F:methyltransferase activity"/>
    <property type="evidence" value="ECO:0007669"/>
    <property type="project" value="UniProtKB-KW"/>
</dbReference>
<dbReference type="Gene3D" id="3.30.720.110">
    <property type="match status" value="1"/>
</dbReference>
<reference evidence="2 3" key="1">
    <citation type="submission" date="2014-11" db="EMBL/GenBank/DDBJ databases">
        <title>Genome sequence of Flavihumibacter solisilvae 3-3.</title>
        <authorList>
            <person name="Zhou G."/>
            <person name="Li M."/>
            <person name="Wang G."/>
        </authorList>
    </citation>
    <scope>NUCLEOTIDE SEQUENCE [LARGE SCALE GENOMIC DNA]</scope>
    <source>
        <strain evidence="2 3">3-3</strain>
    </source>
</reference>
<comment type="caution">
    <text evidence="2">The sequence shown here is derived from an EMBL/GenBank/DDBJ whole genome shotgun (WGS) entry which is preliminary data.</text>
</comment>
<accession>A0A0C1IPU1</accession>
<organism evidence="2 3">
    <name type="scientific">Flavihumibacter solisilvae</name>
    <dbReference type="NCBI Taxonomy" id="1349421"/>
    <lineage>
        <taxon>Bacteria</taxon>
        <taxon>Pseudomonadati</taxon>
        <taxon>Bacteroidota</taxon>
        <taxon>Chitinophagia</taxon>
        <taxon>Chitinophagales</taxon>
        <taxon>Chitinophagaceae</taxon>
        <taxon>Flavihumibacter</taxon>
    </lineage>
</organism>
<dbReference type="InterPro" id="IPR029068">
    <property type="entry name" value="Glyas_Bleomycin-R_OHBP_Dase"/>
</dbReference>
<dbReference type="InterPro" id="IPR027259">
    <property type="entry name" value="MTase_demethylubiq_bac"/>
</dbReference>
<keyword evidence="3" id="KW-1185">Reference proteome</keyword>
<dbReference type="Gene3D" id="3.10.180.10">
    <property type="entry name" value="2,3-Dihydroxybiphenyl 1,2-Dioxygenase, domain 1"/>
    <property type="match status" value="1"/>
</dbReference>
<dbReference type="PIRSF" id="PIRSF500687">
    <property type="entry name" value="MTase_demethylubiq_bact"/>
    <property type="match status" value="1"/>
</dbReference>
<dbReference type="OrthoDB" id="9806473at2"/>
<dbReference type="Gene3D" id="3.30.720.100">
    <property type="match status" value="1"/>
</dbReference>
<dbReference type="RefSeq" id="WP_039136031.1">
    <property type="nucleotide sequence ID" value="NZ_JSVC01000001.1"/>
</dbReference>
<proteinExistence type="predicted"/>
<feature type="domain" description="PhnB-like" evidence="1">
    <location>
        <begin position="143"/>
        <end position="262"/>
    </location>
</feature>
<dbReference type="InterPro" id="IPR009725">
    <property type="entry name" value="3_dmu_93_MTrfase"/>
</dbReference>
<name>A0A0C1IPU1_9BACT</name>
<sequence>MAKILNRITNCLWFDKEAEEAAKFYTSLFPDSGIDNTAYYGKEGFEFHGQPEGSVMTVEFRLGGLGFLGLNGGPVFKINPSVSFFAVCDTLEETDKVWNQLVKGGSVLMALDKYPWSEKYGWLQDRFGVSWQIAQGKVEEVGQRITPSLLFVGKEGHAEAAMKFYTSIFKESKIEGVMKYEKGEQDIPGNVKHAQFRLLDQVFMAMDSSHDHKFNFNEGVSFCINCTTQEEIDRYWAKLTEGGEPVQCGWLKDRFGVSWQVVPVQLSEMLKDPDKAKTQRVTKAFMQMKKFDIEKLEEAFEGA</sequence>
<dbReference type="Pfam" id="PF06983">
    <property type="entry name" value="3-dmu-9_3-mt"/>
    <property type="match status" value="2"/>
</dbReference>
<keyword evidence="2" id="KW-0808">Transferase</keyword>
<dbReference type="GO" id="GO:0032259">
    <property type="term" value="P:methylation"/>
    <property type="evidence" value="ECO:0007669"/>
    <property type="project" value="UniProtKB-KW"/>
</dbReference>
<feature type="domain" description="PhnB-like" evidence="1">
    <location>
        <begin position="7"/>
        <end position="133"/>
    </location>
</feature>
<gene>
    <name evidence="2" type="ORF">OI18_00345</name>
</gene>
<dbReference type="AlphaFoldDB" id="A0A0C1IPU1"/>
<dbReference type="STRING" id="1349421.OI18_00345"/>
<keyword evidence="2" id="KW-0830">Ubiquinone</keyword>
<evidence type="ECO:0000313" key="2">
    <source>
        <dbReference type="EMBL" id="KIC96255.1"/>
    </source>
</evidence>
<protein>
    <submittedName>
        <fullName evidence="2">3-demethylubiquinone-9 3-methyltransferase</fullName>
    </submittedName>
</protein>
<keyword evidence="2" id="KW-0489">Methyltransferase</keyword>
<dbReference type="EMBL" id="JSVC01000001">
    <property type="protein sequence ID" value="KIC96255.1"/>
    <property type="molecule type" value="Genomic_DNA"/>
</dbReference>
<dbReference type="CDD" id="cd06588">
    <property type="entry name" value="PhnB_like"/>
    <property type="match status" value="2"/>
</dbReference>
<evidence type="ECO:0000313" key="3">
    <source>
        <dbReference type="Proteomes" id="UP000031408"/>
    </source>
</evidence>
<evidence type="ECO:0000259" key="1">
    <source>
        <dbReference type="Pfam" id="PF06983"/>
    </source>
</evidence>
<dbReference type="PIRSF" id="PIRSF021700">
    <property type="entry name" value="3_dmu_93_MTrfase"/>
    <property type="match status" value="1"/>
</dbReference>
<dbReference type="PANTHER" id="PTHR33990">
    <property type="entry name" value="PROTEIN YJDN-RELATED"/>
    <property type="match status" value="1"/>
</dbReference>
<dbReference type="InterPro" id="IPR028973">
    <property type="entry name" value="PhnB-like"/>
</dbReference>
<dbReference type="SUPFAM" id="SSF54593">
    <property type="entry name" value="Glyoxalase/Bleomycin resistance protein/Dihydroxybiphenyl dioxygenase"/>
    <property type="match status" value="2"/>
</dbReference>